<dbReference type="HOGENOM" id="CLU_3383290_0_0_6"/>
<organism evidence="2 3">
    <name type="scientific">Pseudomonas savastanoi pv. phaseolicola (strain 1448A / Race 6)</name>
    <name type="common">Pseudomonas syringae pv. phaseolicola (strain 1448A / Race 6)</name>
    <dbReference type="NCBI Taxonomy" id="264730"/>
    <lineage>
        <taxon>Bacteria</taxon>
        <taxon>Pseudomonadati</taxon>
        <taxon>Pseudomonadota</taxon>
        <taxon>Gammaproteobacteria</taxon>
        <taxon>Pseudomonadales</taxon>
        <taxon>Pseudomonadaceae</taxon>
        <taxon>Pseudomonas</taxon>
    </lineage>
</organism>
<dbReference type="AlphaFoldDB" id="Q48BD9"/>
<evidence type="ECO:0000313" key="3">
    <source>
        <dbReference type="Proteomes" id="UP000000551"/>
    </source>
</evidence>
<name>Q48BD9_PSE14</name>
<reference evidence="2 3" key="1">
    <citation type="journal article" date="2005" name="J. Bacteriol.">
        <title>Whole-genome sequence analysis of Pseudomonas syringae pv. phaseolicola 1448A reveals divergence among pathovars in genes involved in virulence and transposition.</title>
        <authorList>
            <person name="Joardar V."/>
            <person name="Lindeberg M."/>
            <person name="Jackson R.W."/>
            <person name="Selengut J."/>
            <person name="Dodson R."/>
            <person name="Brinkac L.M."/>
            <person name="Daugherty S.C."/>
            <person name="Deboy R."/>
            <person name="Durkin A.S."/>
            <person name="Giglio M.G."/>
            <person name="Madupu R."/>
            <person name="Nelson W.C."/>
            <person name="Rosovitz M.J."/>
            <person name="Sullivan S."/>
            <person name="Crabtree J."/>
            <person name="Creasy T."/>
            <person name="Davidsen T."/>
            <person name="Haft D.H."/>
            <person name="Zafar N."/>
            <person name="Zhou L."/>
            <person name="Halpin R."/>
            <person name="Holley T."/>
            <person name="Khouri H."/>
            <person name="Feldblyum T."/>
            <person name="White O."/>
            <person name="Fraser C.M."/>
            <person name="Chatterjee A.K."/>
            <person name="Cartinhour S."/>
            <person name="Schneider D.J."/>
            <person name="Mansfield J."/>
            <person name="Collmer A."/>
            <person name="Buell C.R."/>
        </authorList>
    </citation>
    <scope>NUCLEOTIDE SEQUENCE [LARGE SCALE GENOMIC DNA]</scope>
    <source>
        <strain evidence="3">1448A / Race 6</strain>
        <plasmid evidence="2 3">large</plasmid>
    </source>
</reference>
<evidence type="ECO:0000256" key="1">
    <source>
        <dbReference type="SAM" id="MobiDB-lite"/>
    </source>
</evidence>
<feature type="compositionally biased region" description="Basic and acidic residues" evidence="1">
    <location>
        <begin position="1"/>
        <end position="15"/>
    </location>
</feature>
<proteinExistence type="predicted"/>
<geneLocation type="plasmid" evidence="2 3">
    <name>large</name>
</geneLocation>
<accession>Q48BD9</accession>
<sequence length="33" mass="3547">MTRSADKCGSIRDGEGSTVKNHATRLTAAREVQ</sequence>
<keyword evidence="2" id="KW-0614">Plasmid</keyword>
<dbReference type="KEGG" id="psp:PSPPH_A0011"/>
<dbReference type="Proteomes" id="UP000000551">
    <property type="component" value="Plasmid large"/>
</dbReference>
<dbReference type="EMBL" id="CP000059">
    <property type="protein sequence ID" value="AAZ38041.1"/>
    <property type="molecule type" value="Genomic_DNA"/>
</dbReference>
<evidence type="ECO:0000313" key="2">
    <source>
        <dbReference type="EMBL" id="AAZ38041.1"/>
    </source>
</evidence>
<protein>
    <submittedName>
        <fullName evidence="2">Uncharacterized protein</fullName>
    </submittedName>
</protein>
<gene>
    <name evidence="2" type="ordered locus">PSPPH_A0011</name>
</gene>
<feature type="region of interest" description="Disordered" evidence="1">
    <location>
        <begin position="1"/>
        <end position="33"/>
    </location>
</feature>